<accession>A0A521DN45</accession>
<dbReference type="EMBL" id="FXTN01000006">
    <property type="protein sequence ID" value="SMO73126.1"/>
    <property type="molecule type" value="Genomic_DNA"/>
</dbReference>
<proteinExistence type="predicted"/>
<dbReference type="RefSeq" id="WP_142528546.1">
    <property type="nucleotide sequence ID" value="NZ_CBCSJO010000006.1"/>
</dbReference>
<keyword evidence="2" id="KW-1185">Reference proteome</keyword>
<gene>
    <name evidence="1" type="ORF">SAMN06265348_10620</name>
</gene>
<name>A0A521DN45_9SPHI</name>
<protein>
    <submittedName>
        <fullName evidence="1">Uncharacterized protein</fullName>
    </submittedName>
</protein>
<dbReference type="Proteomes" id="UP000320300">
    <property type="component" value="Unassembled WGS sequence"/>
</dbReference>
<organism evidence="1 2">
    <name type="scientific">Pedobacter westerhofensis</name>
    <dbReference type="NCBI Taxonomy" id="425512"/>
    <lineage>
        <taxon>Bacteria</taxon>
        <taxon>Pseudomonadati</taxon>
        <taxon>Bacteroidota</taxon>
        <taxon>Sphingobacteriia</taxon>
        <taxon>Sphingobacteriales</taxon>
        <taxon>Sphingobacteriaceae</taxon>
        <taxon>Pedobacter</taxon>
    </lineage>
</organism>
<evidence type="ECO:0000313" key="1">
    <source>
        <dbReference type="EMBL" id="SMO73126.1"/>
    </source>
</evidence>
<dbReference type="AlphaFoldDB" id="A0A521DN45"/>
<sequence>MDKIAALESLGFSKEYINRLEQYEKLCPKFAHIEFETPVTVIDFAPVQDLTIKHDPKTAYSNYTINI</sequence>
<reference evidence="1 2" key="1">
    <citation type="submission" date="2017-05" db="EMBL/GenBank/DDBJ databases">
        <authorList>
            <person name="Varghese N."/>
            <person name="Submissions S."/>
        </authorList>
    </citation>
    <scope>NUCLEOTIDE SEQUENCE [LARGE SCALE GENOMIC DNA]</scope>
    <source>
        <strain evidence="1 2">DSM 19036</strain>
    </source>
</reference>
<evidence type="ECO:0000313" key="2">
    <source>
        <dbReference type="Proteomes" id="UP000320300"/>
    </source>
</evidence>